<dbReference type="HOGENOM" id="CLU_1143527_0_0_1"/>
<feature type="compositionally biased region" description="Polar residues" evidence="1">
    <location>
        <begin position="104"/>
        <end position="116"/>
    </location>
</feature>
<dbReference type="OrthoDB" id="9445642at2759"/>
<evidence type="ECO:0000256" key="1">
    <source>
        <dbReference type="SAM" id="MobiDB-lite"/>
    </source>
</evidence>
<dbReference type="Proteomes" id="UP000002320">
    <property type="component" value="Unassembled WGS sequence"/>
</dbReference>
<dbReference type="EnsemblMetazoa" id="CPIJ012072-RA">
    <property type="protein sequence ID" value="CPIJ012072-PA"/>
    <property type="gene ID" value="CPIJ012072"/>
</dbReference>
<keyword evidence="2" id="KW-0675">Receptor</keyword>
<accession>B0WYH9</accession>
<evidence type="ECO:0000313" key="4">
    <source>
        <dbReference type="Proteomes" id="UP000002320"/>
    </source>
</evidence>
<dbReference type="VEuPathDB" id="VectorBase:CPIJ012072"/>
<reference evidence="3" key="2">
    <citation type="submission" date="2020-05" db="UniProtKB">
        <authorList>
            <consortium name="EnsemblMetazoa"/>
        </authorList>
    </citation>
    <scope>IDENTIFICATION</scope>
    <source>
        <strain evidence="3">JHB</strain>
    </source>
</reference>
<feature type="compositionally biased region" description="Polar residues" evidence="1">
    <location>
        <begin position="131"/>
        <end position="156"/>
    </location>
</feature>
<name>B0WYH9_CULQU</name>
<proteinExistence type="predicted"/>
<dbReference type="VEuPathDB" id="VectorBase:CQUJHB010691"/>
<sequence length="243" mass="27072">MRGGGRAKRFRKSKLLYKILSEKFKREFHKRFPFRGRGQGGYHQDQSIDKTLSIFTRVSSVRSSYATSSIRNKHATGRPAAAIGGFGTGTNFYHQQALQYKTTNLNNQDRSPNGRLNNGPAPWDSKACSCRKSTNSNGSNSASVQLLGTGTDSSFPRNEPDCARYQAGSTPPSERKLINGTGCGQDRFYRHCLVESSPPGQRDDGEVDDENGLNDLNRRQKSAASGDRFHLYCNNLQTFKLYD</sequence>
<reference evidence="2" key="1">
    <citation type="submission" date="2007-03" db="EMBL/GenBank/DDBJ databases">
        <title>Annotation of Culex pipiens quinquefasciatus.</title>
        <authorList>
            <consortium name="The Broad Institute Genome Sequencing Platform"/>
            <person name="Atkinson P.W."/>
            <person name="Hemingway J."/>
            <person name="Christensen B.M."/>
            <person name="Higgs S."/>
            <person name="Kodira C."/>
            <person name="Hannick L."/>
            <person name="Megy K."/>
            <person name="O'Leary S."/>
            <person name="Pearson M."/>
            <person name="Haas B.J."/>
            <person name="Mauceli E."/>
            <person name="Wortman J.R."/>
            <person name="Lee N.H."/>
            <person name="Guigo R."/>
            <person name="Stanke M."/>
            <person name="Alvarado L."/>
            <person name="Amedeo P."/>
            <person name="Antoine C.H."/>
            <person name="Arensburger P."/>
            <person name="Bidwell S.L."/>
            <person name="Crawford M."/>
            <person name="Camaro F."/>
            <person name="Devon K."/>
            <person name="Engels R."/>
            <person name="Hammond M."/>
            <person name="Howarth C."/>
            <person name="Koehrsen M."/>
            <person name="Lawson D."/>
            <person name="Montgomery P."/>
            <person name="Nene V."/>
            <person name="Nusbaum C."/>
            <person name="Puiu D."/>
            <person name="Romero-Severson J."/>
            <person name="Severson D.W."/>
            <person name="Shumway M."/>
            <person name="Sisk P."/>
            <person name="Stolte C."/>
            <person name="Zeng Q."/>
            <person name="Eisenstadt E."/>
            <person name="Fraser-Liggett C."/>
            <person name="Strausberg R."/>
            <person name="Galagan J."/>
            <person name="Birren B."/>
            <person name="Collins F.H."/>
        </authorList>
    </citation>
    <scope>NUCLEOTIDE SEQUENCE [LARGE SCALE GENOMIC DNA]</scope>
    <source>
        <strain evidence="2">JHB</strain>
    </source>
</reference>
<feature type="region of interest" description="Disordered" evidence="1">
    <location>
        <begin position="104"/>
        <end position="158"/>
    </location>
</feature>
<evidence type="ECO:0000313" key="2">
    <source>
        <dbReference type="EMBL" id="EDS37056.1"/>
    </source>
</evidence>
<protein>
    <submittedName>
        <fullName evidence="2 3">Lymnokinin receptor</fullName>
    </submittedName>
</protein>
<dbReference type="AlphaFoldDB" id="B0WYH9"/>
<organism>
    <name type="scientific">Culex quinquefasciatus</name>
    <name type="common">Southern house mosquito</name>
    <name type="synonym">Culex pungens</name>
    <dbReference type="NCBI Taxonomy" id="7176"/>
    <lineage>
        <taxon>Eukaryota</taxon>
        <taxon>Metazoa</taxon>
        <taxon>Ecdysozoa</taxon>
        <taxon>Arthropoda</taxon>
        <taxon>Hexapoda</taxon>
        <taxon>Insecta</taxon>
        <taxon>Pterygota</taxon>
        <taxon>Neoptera</taxon>
        <taxon>Endopterygota</taxon>
        <taxon>Diptera</taxon>
        <taxon>Nematocera</taxon>
        <taxon>Culicoidea</taxon>
        <taxon>Culicidae</taxon>
        <taxon>Culicinae</taxon>
        <taxon>Culicini</taxon>
        <taxon>Culex</taxon>
        <taxon>Culex</taxon>
    </lineage>
</organism>
<keyword evidence="4" id="KW-1185">Reference proteome</keyword>
<evidence type="ECO:0000313" key="3">
    <source>
        <dbReference type="EnsemblMetazoa" id="CPIJ012072-PA"/>
    </source>
</evidence>
<dbReference type="KEGG" id="cqu:CpipJ_CPIJ012072"/>
<dbReference type="EMBL" id="DS232189">
    <property type="protein sequence ID" value="EDS37056.1"/>
    <property type="molecule type" value="Genomic_DNA"/>
</dbReference>
<gene>
    <name evidence="3" type="primary">6045032</name>
    <name evidence="2" type="ORF">CpipJ_CPIJ012072</name>
</gene>
<dbReference type="STRING" id="7176.B0WYH9"/>
<dbReference type="InParanoid" id="B0WYH9"/>